<dbReference type="InterPro" id="IPR001447">
    <property type="entry name" value="Arylamine_N-AcTrfase"/>
</dbReference>
<proteinExistence type="inferred from homology"/>
<evidence type="ECO:0000313" key="5">
    <source>
        <dbReference type="Proteomes" id="UP000535890"/>
    </source>
</evidence>
<dbReference type="Pfam" id="PF00797">
    <property type="entry name" value="Acetyltransf_2"/>
    <property type="match status" value="1"/>
</dbReference>
<dbReference type="InterPro" id="IPR038765">
    <property type="entry name" value="Papain-like_cys_pep_sf"/>
</dbReference>
<dbReference type="GO" id="GO:0046990">
    <property type="term" value="F:N-hydroxyarylamine O-acetyltransferase activity"/>
    <property type="evidence" value="ECO:0007669"/>
    <property type="project" value="UniProtKB-EC"/>
</dbReference>
<keyword evidence="5" id="KW-1185">Reference proteome</keyword>
<dbReference type="Gene3D" id="2.40.128.150">
    <property type="entry name" value="Cysteine proteinases"/>
    <property type="match status" value="1"/>
</dbReference>
<dbReference type="PANTHER" id="PTHR11786">
    <property type="entry name" value="N-HYDROXYARYLAMINE O-ACETYLTRANSFERASE"/>
    <property type="match status" value="1"/>
</dbReference>
<dbReference type="EC" id="2.3.1.118" evidence="4"/>
<dbReference type="PANTHER" id="PTHR11786:SF0">
    <property type="entry name" value="ARYLAMINE N-ACETYLTRANSFERASE 4-RELATED"/>
    <property type="match status" value="1"/>
</dbReference>
<evidence type="ECO:0000256" key="1">
    <source>
        <dbReference type="ARBA" id="ARBA00006547"/>
    </source>
</evidence>
<protein>
    <submittedName>
        <fullName evidence="4">N-hydroxyarylamine O-acetyltransferase</fullName>
        <ecNumber evidence="4">2.3.1.118</ecNumber>
    </submittedName>
</protein>
<dbReference type="Gene3D" id="3.30.2140.10">
    <property type="entry name" value="Arylamine N-acetyltransferase"/>
    <property type="match status" value="1"/>
</dbReference>
<comment type="similarity">
    <text evidence="1 2">Belongs to the arylamine N-acetyltransferase family.</text>
</comment>
<dbReference type="SUPFAM" id="SSF54001">
    <property type="entry name" value="Cysteine proteinases"/>
    <property type="match status" value="1"/>
</dbReference>
<evidence type="ECO:0000313" key="4">
    <source>
        <dbReference type="EMBL" id="NYD38713.1"/>
    </source>
</evidence>
<comment type="caution">
    <text evidence="4">The sequence shown here is derived from an EMBL/GenBank/DDBJ whole genome shotgun (WGS) entry which is preliminary data.</text>
</comment>
<name>A0A7Y9E003_9PSEU</name>
<reference evidence="4 5" key="1">
    <citation type="submission" date="2020-07" db="EMBL/GenBank/DDBJ databases">
        <title>Sequencing the genomes of 1000 actinobacteria strains.</title>
        <authorList>
            <person name="Klenk H.-P."/>
        </authorList>
    </citation>
    <scope>NUCLEOTIDE SEQUENCE [LARGE SCALE GENOMIC DNA]</scope>
    <source>
        <strain evidence="4 5">DSM 45772</strain>
    </source>
</reference>
<dbReference type="Proteomes" id="UP000535890">
    <property type="component" value="Unassembled WGS sequence"/>
</dbReference>
<gene>
    <name evidence="4" type="ORF">BJ983_004815</name>
</gene>
<accession>A0A7Y9E003</accession>
<keyword evidence="4" id="KW-0808">Transferase</keyword>
<keyword evidence="4" id="KW-0012">Acyltransferase</keyword>
<evidence type="ECO:0000256" key="3">
    <source>
        <dbReference type="SAM" id="MobiDB-lite"/>
    </source>
</evidence>
<sequence length="241" mass="26438">MDVRAYLGRIGAREDDDVAVLADRHYRSVPFENLSIHLGEPIDLTPEGLFEKIVRRRRGGFCYELNGSFGRLLTELGHDVRFLGGVVHTPRGDTAPLAHLALQVDGLLVDVGFGGFLVLPASLDEPSTQIDPQPDGDVEVVGPDGRPGYRLERRARSWEDFGPTCWWTATHPDSGFTHGPTCSLPTADGGRVTMAGAHRIVTAPDRKRTEDDLPDDEALVAYRELFGIDLDRLPVALHPPS</sequence>
<dbReference type="RefSeq" id="WP_179796113.1">
    <property type="nucleotide sequence ID" value="NZ_BAABHP010000013.1"/>
</dbReference>
<dbReference type="AlphaFoldDB" id="A0A7Y9E003"/>
<evidence type="ECO:0000256" key="2">
    <source>
        <dbReference type="RuleBase" id="RU003452"/>
    </source>
</evidence>
<dbReference type="PRINTS" id="PR01543">
    <property type="entry name" value="ANATRNSFRASE"/>
</dbReference>
<feature type="region of interest" description="Disordered" evidence="3">
    <location>
        <begin position="126"/>
        <end position="146"/>
    </location>
</feature>
<organism evidence="4 5">
    <name type="scientific">Actinomycetospora corticicola</name>
    <dbReference type="NCBI Taxonomy" id="663602"/>
    <lineage>
        <taxon>Bacteria</taxon>
        <taxon>Bacillati</taxon>
        <taxon>Actinomycetota</taxon>
        <taxon>Actinomycetes</taxon>
        <taxon>Pseudonocardiales</taxon>
        <taxon>Pseudonocardiaceae</taxon>
        <taxon>Actinomycetospora</taxon>
    </lineage>
</organism>
<dbReference type="EMBL" id="JACCBN010000001">
    <property type="protein sequence ID" value="NYD38713.1"/>
    <property type="molecule type" value="Genomic_DNA"/>
</dbReference>